<feature type="domain" description="C2H2-type" evidence="10">
    <location>
        <begin position="110"/>
        <end position="138"/>
    </location>
</feature>
<dbReference type="GO" id="GO:0000981">
    <property type="term" value="F:DNA-binding transcription factor activity, RNA polymerase II-specific"/>
    <property type="evidence" value="ECO:0007669"/>
    <property type="project" value="TreeGrafter"/>
</dbReference>
<keyword evidence="4 9" id="KW-0863">Zinc-finger</keyword>
<dbReference type="PANTHER" id="PTHR24394:SF29">
    <property type="entry name" value="MYONEURIN"/>
    <property type="match status" value="1"/>
</dbReference>
<evidence type="ECO:0000313" key="12">
    <source>
        <dbReference type="Proteomes" id="UP001497525"/>
    </source>
</evidence>
<keyword evidence="7" id="KW-0804">Transcription</keyword>
<dbReference type="SMART" id="SM00355">
    <property type="entry name" value="ZnF_C2H2"/>
    <property type="match status" value="5"/>
</dbReference>
<dbReference type="FunFam" id="3.30.160.60:FF:000446">
    <property type="entry name" value="Zinc finger protein"/>
    <property type="match status" value="1"/>
</dbReference>
<reference evidence="11" key="1">
    <citation type="submission" date="2024-06" db="EMBL/GenBank/DDBJ databases">
        <authorList>
            <person name="Liu X."/>
            <person name="Lenzi L."/>
            <person name="Haldenby T S."/>
            <person name="Uol C."/>
        </authorList>
    </citation>
    <scope>NUCLEOTIDE SEQUENCE</scope>
</reference>
<organism evidence="11 12">
    <name type="scientific">Calicophoron daubneyi</name>
    <name type="common">Rumen fluke</name>
    <name type="synonym">Paramphistomum daubneyi</name>
    <dbReference type="NCBI Taxonomy" id="300641"/>
    <lineage>
        <taxon>Eukaryota</taxon>
        <taxon>Metazoa</taxon>
        <taxon>Spiralia</taxon>
        <taxon>Lophotrochozoa</taxon>
        <taxon>Platyhelminthes</taxon>
        <taxon>Trematoda</taxon>
        <taxon>Digenea</taxon>
        <taxon>Plagiorchiida</taxon>
        <taxon>Pronocephalata</taxon>
        <taxon>Paramphistomoidea</taxon>
        <taxon>Paramphistomidae</taxon>
        <taxon>Calicophoron</taxon>
    </lineage>
</organism>
<evidence type="ECO:0000259" key="10">
    <source>
        <dbReference type="PROSITE" id="PS50157"/>
    </source>
</evidence>
<evidence type="ECO:0000256" key="1">
    <source>
        <dbReference type="ARBA" id="ARBA00004123"/>
    </source>
</evidence>
<dbReference type="GO" id="GO:0005634">
    <property type="term" value="C:nucleus"/>
    <property type="evidence" value="ECO:0007669"/>
    <property type="project" value="UniProtKB-SubCell"/>
</dbReference>
<evidence type="ECO:0000256" key="3">
    <source>
        <dbReference type="ARBA" id="ARBA00022737"/>
    </source>
</evidence>
<dbReference type="PROSITE" id="PS00028">
    <property type="entry name" value="ZINC_FINGER_C2H2_1"/>
    <property type="match status" value="5"/>
</dbReference>
<comment type="caution">
    <text evidence="11">The sequence shown here is derived from an EMBL/GenBank/DDBJ whole genome shotgun (WGS) entry which is preliminary data.</text>
</comment>
<dbReference type="Pfam" id="PF00096">
    <property type="entry name" value="zf-C2H2"/>
    <property type="match status" value="4"/>
</dbReference>
<feature type="domain" description="C2H2-type" evidence="10">
    <location>
        <begin position="226"/>
        <end position="252"/>
    </location>
</feature>
<gene>
    <name evidence="11" type="ORF">CDAUBV1_LOCUS5108</name>
</gene>
<evidence type="ECO:0000256" key="5">
    <source>
        <dbReference type="ARBA" id="ARBA00022833"/>
    </source>
</evidence>
<dbReference type="EMBL" id="CAXLJL010000123">
    <property type="protein sequence ID" value="CAL5132268.1"/>
    <property type="molecule type" value="Genomic_DNA"/>
</dbReference>
<evidence type="ECO:0000256" key="6">
    <source>
        <dbReference type="ARBA" id="ARBA00023015"/>
    </source>
</evidence>
<protein>
    <recommendedName>
        <fullName evidence="10">C2H2-type domain-containing protein</fullName>
    </recommendedName>
</protein>
<dbReference type="FunFam" id="3.30.160.60:FF:000065">
    <property type="entry name" value="B-cell CLL/lymphoma 6, member B"/>
    <property type="match status" value="1"/>
</dbReference>
<feature type="domain" description="C2H2-type" evidence="10">
    <location>
        <begin position="197"/>
        <end position="225"/>
    </location>
</feature>
<evidence type="ECO:0000256" key="7">
    <source>
        <dbReference type="ARBA" id="ARBA00023163"/>
    </source>
</evidence>
<dbReference type="InterPro" id="IPR013087">
    <property type="entry name" value="Znf_C2H2_type"/>
</dbReference>
<keyword evidence="2" id="KW-0479">Metal-binding</keyword>
<keyword evidence="3" id="KW-0677">Repeat</keyword>
<accession>A0AAV2TAB3</accession>
<dbReference type="AlphaFoldDB" id="A0AAV2TAB3"/>
<evidence type="ECO:0000256" key="8">
    <source>
        <dbReference type="ARBA" id="ARBA00023242"/>
    </source>
</evidence>
<evidence type="ECO:0000256" key="4">
    <source>
        <dbReference type="ARBA" id="ARBA00022771"/>
    </source>
</evidence>
<dbReference type="Gene3D" id="3.30.160.60">
    <property type="entry name" value="Classic Zinc Finger"/>
    <property type="match status" value="5"/>
</dbReference>
<evidence type="ECO:0000256" key="9">
    <source>
        <dbReference type="PROSITE-ProRule" id="PRU00042"/>
    </source>
</evidence>
<keyword evidence="5" id="KW-0862">Zinc</keyword>
<dbReference type="FunFam" id="3.30.160.60:FF:001289">
    <property type="entry name" value="Zinc finger protein 574"/>
    <property type="match status" value="1"/>
</dbReference>
<dbReference type="GO" id="GO:0008270">
    <property type="term" value="F:zinc ion binding"/>
    <property type="evidence" value="ECO:0007669"/>
    <property type="project" value="UniProtKB-KW"/>
</dbReference>
<dbReference type="Pfam" id="PF13912">
    <property type="entry name" value="zf-C2H2_6"/>
    <property type="match status" value="1"/>
</dbReference>
<dbReference type="FunFam" id="3.30.160.60:FF:000100">
    <property type="entry name" value="Zinc finger 45-like"/>
    <property type="match status" value="1"/>
</dbReference>
<dbReference type="InterPro" id="IPR036236">
    <property type="entry name" value="Znf_C2H2_sf"/>
</dbReference>
<dbReference type="PANTHER" id="PTHR24394">
    <property type="entry name" value="ZINC FINGER PROTEIN"/>
    <property type="match status" value="1"/>
</dbReference>
<dbReference type="FunFam" id="3.30.160.60:FF:000690">
    <property type="entry name" value="Zinc finger protein 354C"/>
    <property type="match status" value="1"/>
</dbReference>
<name>A0AAV2TAB3_CALDB</name>
<keyword evidence="8" id="KW-0539">Nucleus</keyword>
<proteinExistence type="predicted"/>
<dbReference type="Proteomes" id="UP001497525">
    <property type="component" value="Unassembled WGS sequence"/>
</dbReference>
<dbReference type="PROSITE" id="PS50157">
    <property type="entry name" value="ZINC_FINGER_C2H2_2"/>
    <property type="match status" value="5"/>
</dbReference>
<feature type="domain" description="C2H2-type" evidence="10">
    <location>
        <begin position="168"/>
        <end position="196"/>
    </location>
</feature>
<evidence type="ECO:0000313" key="11">
    <source>
        <dbReference type="EMBL" id="CAL5132268.1"/>
    </source>
</evidence>
<feature type="domain" description="C2H2-type" evidence="10">
    <location>
        <begin position="139"/>
        <end position="167"/>
    </location>
</feature>
<keyword evidence="6" id="KW-0805">Transcription regulation</keyword>
<evidence type="ECO:0000256" key="2">
    <source>
        <dbReference type="ARBA" id="ARBA00022723"/>
    </source>
</evidence>
<sequence>MIRADPEPVRRRKPLLPQKRFSLPHDISDVLEQEESWCCAKLGEPDKNVLKEHTMQANGSCAYPSELTSSGLKCEYPTSDNDATDNSLIHLPCINTSTTTEDASSPPNVHTCNLCGKSFTLRGTLQRHRASVHEGKKPHCCTTCGKRFSESKSLRRHQSAVHYGEKPHSCSICGRNFSESRSLRRHQAAIHYGEKPYSCESCGKMFTELGNLKKHQAAVHEGLKRFSCSVCGRRFTQLVHMRAHRDTVHKIS</sequence>
<comment type="subcellular location">
    <subcellularLocation>
        <location evidence="1">Nucleus</location>
    </subcellularLocation>
</comment>
<dbReference type="SUPFAM" id="SSF57667">
    <property type="entry name" value="beta-beta-alpha zinc fingers"/>
    <property type="match status" value="3"/>
</dbReference>